<name>A0A558BS81_9BACT</name>
<dbReference type="InterPro" id="IPR050228">
    <property type="entry name" value="Carboxylesterase_BioH"/>
</dbReference>
<dbReference type="SUPFAM" id="SSF53474">
    <property type="entry name" value="alpha/beta-Hydrolases"/>
    <property type="match status" value="1"/>
</dbReference>
<dbReference type="Gene3D" id="3.40.50.1820">
    <property type="entry name" value="alpha/beta hydrolase"/>
    <property type="match status" value="1"/>
</dbReference>
<dbReference type="PANTHER" id="PTHR43194">
    <property type="entry name" value="HYDROLASE ALPHA/BETA FOLD FAMILY"/>
    <property type="match status" value="1"/>
</dbReference>
<comment type="caution">
    <text evidence="1">The sequence shown here is derived from an EMBL/GenBank/DDBJ whole genome shotgun (WGS) entry which is preliminary data.</text>
</comment>
<dbReference type="AlphaFoldDB" id="A0A558BS81"/>
<dbReference type="PANTHER" id="PTHR43194:SF4">
    <property type="entry name" value="AB HYDROLASE-1 DOMAIN-CONTAINING PROTEIN"/>
    <property type="match status" value="1"/>
</dbReference>
<dbReference type="OrthoDB" id="7820973at2"/>
<dbReference type="InterPro" id="IPR029058">
    <property type="entry name" value="AB_hydrolase_fold"/>
</dbReference>
<keyword evidence="2" id="KW-1185">Reference proteome</keyword>
<dbReference type="EMBL" id="VMRJ01000004">
    <property type="protein sequence ID" value="TVT39335.1"/>
    <property type="molecule type" value="Genomic_DNA"/>
</dbReference>
<organism evidence="1 2">
    <name type="scientific">Hymenobacter setariae</name>
    <dbReference type="NCBI Taxonomy" id="2594794"/>
    <lineage>
        <taxon>Bacteria</taxon>
        <taxon>Pseudomonadati</taxon>
        <taxon>Bacteroidota</taxon>
        <taxon>Cytophagia</taxon>
        <taxon>Cytophagales</taxon>
        <taxon>Hymenobacteraceae</taxon>
        <taxon>Hymenobacter</taxon>
    </lineage>
</organism>
<gene>
    <name evidence="1" type="ORF">FNT36_16910</name>
</gene>
<dbReference type="Proteomes" id="UP000317624">
    <property type="component" value="Unassembled WGS sequence"/>
</dbReference>
<accession>A0A558BS81</accession>
<protein>
    <submittedName>
        <fullName evidence="1">Lysophospholipase</fullName>
    </submittedName>
</protein>
<proteinExistence type="predicted"/>
<evidence type="ECO:0000313" key="1">
    <source>
        <dbReference type="EMBL" id="TVT39335.1"/>
    </source>
</evidence>
<evidence type="ECO:0000313" key="2">
    <source>
        <dbReference type="Proteomes" id="UP000317624"/>
    </source>
</evidence>
<dbReference type="RefSeq" id="WP_144850097.1">
    <property type="nucleotide sequence ID" value="NZ_VMRJ01000004.1"/>
</dbReference>
<reference evidence="1 2" key="1">
    <citation type="submission" date="2019-07" db="EMBL/GenBank/DDBJ databases">
        <title>Hymenobacter sp. straun FUR1 Genome sequencing and assembly.</title>
        <authorList>
            <person name="Chhetri G."/>
        </authorList>
    </citation>
    <scope>NUCLEOTIDE SEQUENCE [LARGE SCALE GENOMIC DNA]</scope>
    <source>
        <strain evidence="1 2">Fur1</strain>
    </source>
</reference>
<sequence>MTPPASPAAAPFWAATSPRTIRTGNFWVPGERIALAGQQYQRGPLAVAWQAPAHVTQPYPVVLVHGGAMQATEWLDTPDGRPGWAQRLVEAGYAVLLVDRPTQGRSPYHPDVAGPMGPAFSYHEGEEVFFPAAAAARHTQFPFHPHHDAAALDAYIAAFGPLPAAIAEWQAMDADRLARLLDRIGPAIIFTHSASGSDGWLVADRRPGLVKAIVSVEPMGPPFGHTPNIGTLEWGLTAIPVTFDPPRASAAEVRAADPATLKIPALAGVPVAIVSSETSVQAAYAPQMLAFLQHAGATAELLHLPDFGILGNGHGLIYEKNSDQALQPVLDWLATRLFENQPYTANR</sequence>